<dbReference type="EMBL" id="BMOV01000010">
    <property type="protein sequence ID" value="GGO16013.1"/>
    <property type="molecule type" value="Genomic_DNA"/>
</dbReference>
<gene>
    <name evidence="2" type="ORF">GCM10007972_24590</name>
</gene>
<dbReference type="Pfam" id="PF19889">
    <property type="entry name" value="DUF6362"/>
    <property type="match status" value="1"/>
</dbReference>
<reference evidence="3" key="1">
    <citation type="journal article" date="2019" name="Int. J. Syst. Evol. Microbiol.">
        <title>The Global Catalogue of Microorganisms (GCM) 10K type strain sequencing project: providing services to taxonomists for standard genome sequencing and annotation.</title>
        <authorList>
            <consortium name="The Broad Institute Genomics Platform"/>
            <consortium name="The Broad Institute Genome Sequencing Center for Infectious Disease"/>
            <person name="Wu L."/>
            <person name="Ma J."/>
        </authorList>
    </citation>
    <scope>NUCLEOTIDE SEQUENCE [LARGE SCALE GENOMIC DNA]</scope>
    <source>
        <strain evidence="3">JCM 17843</strain>
    </source>
</reference>
<keyword evidence="3" id="KW-1185">Reference proteome</keyword>
<accession>A0ABQ2LFQ3</accession>
<name>A0ABQ2LFQ3_9PROT</name>
<sequence length="147" mass="17530">MAEWTKEHVEERLIEAADVMKRLPEVRVQGYFNLWPKVIYEFADLVGQAPSRMRRPVPPPDAITRMEATLEWLRWLDGEDARLVWARAEGMRWREICTRFGIARATAHRRQEYGLCVILWRLEKRPLPKSWSRRYLTRRARALSGAR</sequence>
<evidence type="ECO:0000313" key="2">
    <source>
        <dbReference type="EMBL" id="GGO16013.1"/>
    </source>
</evidence>
<comment type="caution">
    <text evidence="2">The sequence shown here is derived from an EMBL/GenBank/DDBJ whole genome shotgun (WGS) entry which is preliminary data.</text>
</comment>
<protein>
    <recommendedName>
        <fullName evidence="1">DUF6362 domain-containing protein</fullName>
    </recommendedName>
</protein>
<organism evidence="2 3">
    <name type="scientific">Iodidimonas muriae</name>
    <dbReference type="NCBI Taxonomy" id="261467"/>
    <lineage>
        <taxon>Bacteria</taxon>
        <taxon>Pseudomonadati</taxon>
        <taxon>Pseudomonadota</taxon>
        <taxon>Alphaproteobacteria</taxon>
        <taxon>Iodidimonadales</taxon>
        <taxon>Iodidimonadaceae</taxon>
        <taxon>Iodidimonas</taxon>
    </lineage>
</organism>
<evidence type="ECO:0000313" key="3">
    <source>
        <dbReference type="Proteomes" id="UP000602381"/>
    </source>
</evidence>
<feature type="domain" description="DUF6362" evidence="1">
    <location>
        <begin position="21"/>
        <end position="118"/>
    </location>
</feature>
<dbReference type="RefSeq" id="WP_150006420.1">
    <property type="nucleotide sequence ID" value="NZ_BMOV01000010.1"/>
</dbReference>
<dbReference type="Proteomes" id="UP000602381">
    <property type="component" value="Unassembled WGS sequence"/>
</dbReference>
<evidence type="ECO:0000259" key="1">
    <source>
        <dbReference type="Pfam" id="PF19889"/>
    </source>
</evidence>
<dbReference type="InterPro" id="IPR045942">
    <property type="entry name" value="DUF6362"/>
</dbReference>
<proteinExistence type="predicted"/>